<organism evidence="2">
    <name type="scientific">uncultured Thermomicrobiales bacterium</name>
    <dbReference type="NCBI Taxonomy" id="1645740"/>
    <lineage>
        <taxon>Bacteria</taxon>
        <taxon>Pseudomonadati</taxon>
        <taxon>Thermomicrobiota</taxon>
        <taxon>Thermomicrobia</taxon>
        <taxon>Thermomicrobiales</taxon>
        <taxon>environmental samples</taxon>
    </lineage>
</organism>
<name>A0A6J4VDS9_9BACT</name>
<protein>
    <submittedName>
        <fullName evidence="2">Uncharacterized protein</fullName>
    </submittedName>
</protein>
<dbReference type="AlphaFoldDB" id="A0A6J4VDS9"/>
<accession>A0A6J4VDS9</accession>
<feature type="non-terminal residue" evidence="2">
    <location>
        <position position="45"/>
    </location>
</feature>
<feature type="region of interest" description="Disordered" evidence="1">
    <location>
        <begin position="1"/>
        <end position="29"/>
    </location>
</feature>
<gene>
    <name evidence="2" type="ORF">AVDCRST_MAG19-3193</name>
</gene>
<feature type="non-terminal residue" evidence="2">
    <location>
        <position position="1"/>
    </location>
</feature>
<reference evidence="2" key="1">
    <citation type="submission" date="2020-02" db="EMBL/GenBank/DDBJ databases">
        <authorList>
            <person name="Meier V. D."/>
        </authorList>
    </citation>
    <scope>NUCLEOTIDE SEQUENCE</scope>
    <source>
        <strain evidence="2">AVDCRST_MAG19</strain>
    </source>
</reference>
<dbReference type="EMBL" id="CADCWL010000171">
    <property type="protein sequence ID" value="CAA9574705.1"/>
    <property type="molecule type" value="Genomic_DNA"/>
</dbReference>
<evidence type="ECO:0000313" key="2">
    <source>
        <dbReference type="EMBL" id="CAA9574705.1"/>
    </source>
</evidence>
<sequence>WPTRRPRSGSRRPPGACAPWPPTSASVTKPFARLLTARGPWRRED</sequence>
<feature type="compositionally biased region" description="Basic residues" evidence="1">
    <location>
        <begin position="1"/>
        <end position="10"/>
    </location>
</feature>
<proteinExistence type="predicted"/>
<evidence type="ECO:0000256" key="1">
    <source>
        <dbReference type="SAM" id="MobiDB-lite"/>
    </source>
</evidence>